<protein>
    <submittedName>
        <fullName evidence="2">Dehydrogenase</fullName>
    </submittedName>
</protein>
<comment type="caution">
    <text evidence="2">The sequence shown here is derived from an EMBL/GenBank/DDBJ whole genome shotgun (WGS) entry which is preliminary data.</text>
</comment>
<proteinExistence type="predicted"/>
<dbReference type="Pfam" id="PF05199">
    <property type="entry name" value="GMC_oxred_C"/>
    <property type="match status" value="1"/>
</dbReference>
<gene>
    <name evidence="2" type="ORF">HER39_17025</name>
</gene>
<organism evidence="2 3">
    <name type="scientific">Arthrobacter deserti</name>
    <dbReference type="NCBI Taxonomy" id="1742687"/>
    <lineage>
        <taxon>Bacteria</taxon>
        <taxon>Bacillati</taxon>
        <taxon>Actinomycetota</taxon>
        <taxon>Actinomycetes</taxon>
        <taxon>Micrococcales</taxon>
        <taxon>Micrococcaceae</taxon>
        <taxon>Arthrobacter</taxon>
    </lineage>
</organism>
<evidence type="ECO:0000259" key="1">
    <source>
        <dbReference type="Pfam" id="PF05199"/>
    </source>
</evidence>
<dbReference type="Proteomes" id="UP000523795">
    <property type="component" value="Unassembled WGS sequence"/>
</dbReference>
<keyword evidence="3" id="KW-1185">Reference proteome</keyword>
<evidence type="ECO:0000313" key="2">
    <source>
        <dbReference type="EMBL" id="NKX52240.1"/>
    </source>
</evidence>
<dbReference type="InterPro" id="IPR036188">
    <property type="entry name" value="FAD/NAD-bd_sf"/>
</dbReference>
<reference evidence="2 3" key="1">
    <citation type="submission" date="2020-04" db="EMBL/GenBank/DDBJ databases">
        <authorList>
            <person name="Liu S."/>
        </authorList>
    </citation>
    <scope>NUCLEOTIDE SEQUENCE [LARGE SCALE GENOMIC DNA]</scope>
    <source>
        <strain evidence="2 3">CGMCC 1.15091</strain>
    </source>
</reference>
<dbReference type="EMBL" id="JAAZSR010000456">
    <property type="protein sequence ID" value="NKX52240.1"/>
    <property type="molecule type" value="Genomic_DNA"/>
</dbReference>
<feature type="non-terminal residue" evidence="2">
    <location>
        <position position="1"/>
    </location>
</feature>
<dbReference type="SUPFAM" id="SSF51905">
    <property type="entry name" value="FAD/NAD(P)-binding domain"/>
    <property type="match status" value="1"/>
</dbReference>
<feature type="domain" description="Glucose-methanol-choline oxidoreductase C-terminal" evidence="1">
    <location>
        <begin position="1"/>
        <end position="36"/>
    </location>
</feature>
<name>A0ABX1JSF8_9MICC</name>
<dbReference type="Gene3D" id="3.50.50.60">
    <property type="entry name" value="FAD/NAD(P)-binding domain"/>
    <property type="match status" value="1"/>
</dbReference>
<accession>A0ABX1JSF8</accession>
<dbReference type="InterPro" id="IPR007867">
    <property type="entry name" value="GMC_OxRtase_C"/>
</dbReference>
<evidence type="ECO:0000313" key="3">
    <source>
        <dbReference type="Proteomes" id="UP000523795"/>
    </source>
</evidence>
<sequence length="56" mass="5976">LDENLAVHDTRNLYMYSGAAFPSCPGINPTLTIWAVVMRAAGHLAGELGGHRKGQP</sequence>